<dbReference type="CDD" id="cd17646">
    <property type="entry name" value="A_NRPS_AB3403-like"/>
    <property type="match status" value="1"/>
</dbReference>
<dbReference type="RefSeq" id="WP_014265189.1">
    <property type="nucleotide sequence ID" value="NC_016631.1"/>
</dbReference>
<dbReference type="SMART" id="SM00823">
    <property type="entry name" value="PKS_PP"/>
    <property type="match status" value="4"/>
</dbReference>
<dbReference type="FunFam" id="3.40.50.980:FF:000001">
    <property type="entry name" value="Non-ribosomal peptide synthetase"/>
    <property type="match status" value="4"/>
</dbReference>
<keyword evidence="4" id="KW-0597">Phosphoprotein</keyword>
<dbReference type="FunFam" id="2.30.38.10:FF:000001">
    <property type="entry name" value="Non-ribosomal peptide synthetase PvdI"/>
    <property type="match status" value="4"/>
</dbReference>
<dbReference type="GO" id="GO:0016874">
    <property type="term" value="F:ligase activity"/>
    <property type="evidence" value="ECO:0007669"/>
    <property type="project" value="UniProtKB-KW"/>
</dbReference>
<dbReference type="Gene3D" id="3.30.559.30">
    <property type="entry name" value="Nonribosomal peptide synthetase, condensation domain"/>
    <property type="match status" value="6"/>
</dbReference>
<keyword evidence="8" id="KW-0413">Isomerase</keyword>
<dbReference type="InterPro" id="IPR010071">
    <property type="entry name" value="AA_adenyl_dom"/>
</dbReference>
<dbReference type="EMBL" id="CP003130">
    <property type="protein sequence ID" value="AEU36310.1"/>
    <property type="molecule type" value="Genomic_DNA"/>
</dbReference>
<dbReference type="SUPFAM" id="SSF56801">
    <property type="entry name" value="Acetyl-CoA synthetase-like"/>
    <property type="match status" value="4"/>
</dbReference>
<dbReference type="FunFam" id="3.30.559.30:FF:000001">
    <property type="entry name" value="Non-ribosomal peptide synthetase"/>
    <property type="match status" value="1"/>
</dbReference>
<dbReference type="CDD" id="cd05930">
    <property type="entry name" value="A_NRPS"/>
    <property type="match status" value="1"/>
</dbReference>
<evidence type="ECO:0000313" key="8">
    <source>
        <dbReference type="EMBL" id="AEU36310.1"/>
    </source>
</evidence>
<dbReference type="Pfam" id="PF00501">
    <property type="entry name" value="AMP-binding"/>
    <property type="match status" value="4"/>
</dbReference>
<dbReference type="Pfam" id="PF13193">
    <property type="entry name" value="AMP-binding_C"/>
    <property type="match status" value="4"/>
</dbReference>
<dbReference type="SUPFAM" id="SSF53474">
    <property type="entry name" value="alpha/beta-Hydrolases"/>
    <property type="match status" value="1"/>
</dbReference>
<evidence type="ECO:0000256" key="5">
    <source>
        <dbReference type="ARBA" id="ARBA00022598"/>
    </source>
</evidence>
<evidence type="ECO:0000259" key="7">
    <source>
        <dbReference type="PROSITE" id="PS50075"/>
    </source>
</evidence>
<sequence>MGDANPGKEVPVSVSQSGIWFAQKLDPSVPAFNLGQYCEIDGDLDLQIFEQALRQVLGEAECLRARFYEEDGKPRQVIAASVEWSLPVTDLSHEPDPFASALAWMDVHLATPVEMDGGELFYFSIFRLASRRFLWYQRHHHVIVDGFGGWTISTRVAEIYSALVAGRDAGESPFGPLEILEEEERKYRSSERFARDKQYWLEKLEERAPLALLNAQSDSTPSGQGLFLSGVSYLSAEDKQKLQDLLASTDLTWPQILMAATAIYTYSVTGSDDLVLALPVALRSGTVRNIPGVVSNVLPVRLRVRPDMSLLELTRQIARELRQHLRHQRYRTEDMHRDLGMLGQAQKLYGTIVNVMSFDYDLKFGESTSRTFTLAVGPVEDMSILGYDPSDRDGLRIIFHAKSSLYSAEDLARHQERFIAVLRKTITNPNELVARIDLLEASEKQLVLQEWNDTARPVPAETVVDLFERQVEKTSNAVAVVCEDEQLTYEELNQRANRLARLLVAEGVKPEAMVGLCVERSLEMVVGLFGILKAGAAYLPLDADYPHDRLEFMVQDTKPVCVLTTETTKEVVSPGVPQIQLDSRKIVTRLSRLSRTNPNRVSVGLNPEHPAYVIYTSGSTGRPKGVVVEHRGLRNLLSWIQDSCELNAQDALLQKTPFGFDASVTELFWPLCFGSQLVMARPEGHRDPAYLAEAIRRYSITTIQFVPTMLEQFLEFADAKRCPSLLRVQCGGGILSEALRKRFRERLPGVLLFNLYGPTETTVDVTSWESAEDGSEAGLPPIGKPVWNTQLYVLDSSLRPMPVGSAGELYIAGSGLARGYLGRAGMTAERFVANPYGEPGSRMYRTGDLARWRKDGVLEYLGRTDHQVKIRGFRIEVGEIEAALLRHPSVGQAVVMAREDRPGEKRLAGYVVAAAEKTVDTDELRKVLGQQLPEYMVPAALVVLEAFPLTPNGKLDRKALPVPEFRSTQEWVAPRTPEEEILCGLFAEVLGLERVGVHDNFFALGGDSISSIQLVSRARNVGLVLTPRDIFQRQTAEALAAVARIVCDESLLLKEAPEQWTAAITLTPIMEWLLEKGGPIGRFNQSMLLRVPQGLKEQALLQALQALLDQHSVLRLKLQGSRMVIQASGSVEAGSCFRRVTSGDIAAVALEAEQRLSPEAGRVLQAVWFEGVAGEAGRLLLVIHHLAVDGVSWRILVEDLVTAYQAAAKGEKPVLAAVGTSFRVWSERLAAAAREEKRVAELEMWSTILRAQDAPLFSQAFDPKRDTTETAQHLSLTLPSSLTVPLLSKVPAAFRARINEVLLSALALAVAGWKGRNTSGLLVDVEGHGREELFEGVDLSRTVGWFTSMFPVRLDAVDPREALGGGAALERAFKGIKEQLRQIPDSGIGYGLLRYLNPETGKVLKGLAKPQIGFNYLGRFAAPEERDWTIAAEAGSLQGGSDPGMPLAHGLELNAFTLDRNEGSELVVKWSWATALLTEQEVRELAVGWFRALEVFVQVALERRAIGRTPSDLELVRLTQRQIEGLEKKYPGLAEGWFWALEVFVKEALEPKAIGRTPSDLELVRLTQGQIEGLEKKYPELAEVLPASPLQEGLLFHALYDKQALDIYTVQLVLELESEVEEAAMREAAKRLVRRHANLRASFEYEGLDQPVQVISEDTVLPWWTVDLARLPSTEQESAWRQLLAEDRAQRFDPSVAPLLRFTLVKLASGRYKLVFTHHHLLLDGWSMPILIRELLLLYADKGDVKRLPRVTPYQEYLGWLSKQDKNTAEAAWKTYLAGLEQPTHLAPVTTESISTVPESTTHCLSVALTEDLRHAGRTYGLTLNTFLQGAWAILLSCLTGQNDVVFGVTVSGRSADIGGFESMVGLFVNTLPLRLQLQGEDSILETLTRLQEQQSYVMLHQHVSLVDLQRLAGIGELFDTLFVFENYPLDRDVLGATIPDLKLAGIECNDMTHYPLSLVVIPGEALQLRVQYNAGLFERNAIITLIGRLTRLLELIVSNPDELIGRVDVLGATERHRVLKELNSTAHEVTEKTMTDLLQEQAERTPTAEALIFGEVSLSYQELHARANQLAHWLMTQGVGPESLVAVAIPRSVEMVVSLLAIMKAGGAYMPLDTDYPPERLAYMLEDAQPVLVLTSVEISAQLPELTAKLLLDDAATQEMLAGYSTKPPTDKQREQPLQPGHPAYVIYTSGSTGKPKGAMIAHHAIVNRLKWMQAEYQLQADDRILQKTPFGFDVSVWEFFWPLLEGATLVMAKPGGHKDPVYLVDLIQTSRITTLHFVPSMLQAFLLEPTAVKCQGLRRVICSGEALPVELQEQFHGLLPSALHNLYGPTEAAVDVSYWACEPGDRSLSVPIGRPIWNIQLYVLDRSLRPVLVGASGELYIAGRGLARGYLGRPGLTSERFVANPYGEPGSRMYRTGDLAKWRKDGALEYLGRTDHQVKIRGFRIEMGEIEAALLRHPSVAQATVIAREDRPGEKRLAGYVVAAADQQVDTEALSQMLGKELPEYMVPSALIVMEAFPLSPNGKLDRKALPAPDYASTAEWVAPRTPQEEILCSLFAEVLGLTRVGVNDNFFALGGHSLLATRLMSRVRSALNVELSIRVLFEEPTVARLAQRLKGAQSSGAPLRPMPRPEEITLSSAQHRLWFLNCMDGGSSTYLISGALRLRGELNVAALEAAFADLLERHESLRTIFPEMEGIPHQHVLEAEGLSIPLAAVTATEETLAAVLAQAREKGFDLSREIPLRAHLVEISSTEHVLLILLHHIAGDGWSLTPLFEDLATAYAARSEGRRPEFEPLPVQYVDYTLWLKESLGTESDAESVVSRQLQYWTETLAELPDHLDIPTDRPRPVETTHGGALLPFKFSASLHQRLQDLTRESRVSLFMMLQAGLVLLLSRLSNSNDIPLGTPIAGRTDSALDDLVGVFVNTLVLRVDTSGRLSFRDLLERVRTTDLNAYAHQEMPFERLVEALQPARSLSRHPLFQIMLTLQNAPEPTLELSGVTATLEPVHTDVAKFDLSFTFTEQRDGKGAPKGIDGYIEYSTDLFDRDTVEVFARRLELILEAAVANPDQMIEEIDILGAEERRLVLEEWNQTATDLKTQTFAEIFEEQVAYAPEALALVFGKQQLSYGELNARANRLAHWLVAQGIGPESLVAIGVPRSVEMVVAILATLKSGAAYLPLDTDYPEERLAYMLNDAWPVRVLTTKEASGRLPGAAEICVLLDDAAFVARLEIQPGTNPVRAQGVDHAAYVIYTSGSTGKPKGTVMTHRGLSSLAAAQIERFEITREARVLQLASLSFDAAVMELLMAYAAGATLVVRDPGPIAGEPLAELLRDQRISLTLIPPVALASMPQWDLPDLKTLIVGGDACSPELVSKWSVGRRMINAYGPTESTIACTLSEELVGGEVPPLGRPILNTRVYVLDGSLRPMPVGSAGELYIAGIGLARGYLGRPGMTAERFVANPYGEPGSRMYRTGDLARWRKDGVLEYLGRTDHQVKIRGFRIEVGEIEAALLRHPSVGQAVVMAREDRPGDKRLAGYVVAAAGQTVDTDELRKMLGQQLPEYMVPAALVVLEAFPQTPSGKLDRKALPVPEFTSTQEWVAPRTPEEEILCGLFAEVLGLERVGVHDNFFALGGDSISSIQLVSRARKAGLVLTPRDIFQRQTAEALAAVARIVWDESLLLKEAPEQWGEAVALTPIMEWLLEKGGPIGRFNQSMLLRVPQGLKEQALLQALQALLDQHSMLRLKLQGSRLEIQAPGSVEASSCLRMVTSGEFAEVALEAEQRLSPEAGRVLEAVWFEDAGRLLLVIHHLAVDGVSWRILVEDLVSAYQAAAKGEKPVLAAVGTSFRVWSERLAAAAREEKRVRELPLWSGILREQGALLFAQAFDPKRDVTGTAQHLSVTLPSNLTLPLLSKVPAAFRARINEVLLSALALAVAGWKGWNTSSLLVDVEGHGREELFEGVDLSRTVGWFTSMFPVRLDAVDPREALGGGVALERVFKGIKEQLRQIPDSGIGYGLLRYLNPETGKVLAGLAKPQIGFNYLGRFAAPEEKDWTIATEAGSLQGGSDPGMPLAHGLELNAFTLDRNEGSELVVKWSWASALLSEQDVRELAEGWFQALEVFVQAAEDPRRIGRTPSDLELVRLTQAQIEGLEKKYPALAEVLPVSPLQEGLLFHALYDKQALDIYTVQLVLELEGEVDGQAMWEAAERLLRRHANLRASFEYEGLDQPVQVIVEDTVLPWQAVDLSRLSAAEQERAWRQLLAEDRAERFDPSVAPLLRFTLIKLAGSKYRLLFTHHHLLLDGWSMPILIRELLLLYADKSKTLRLPHVTPYREYLGWLAGQDRVVAREVWKAQLEGVTQPTHIVGEGCGKGEKLSEKITYALPEALTQSLTRLARSQGMTLNTLLQAAWAILLGRLTDHGDVIFGMTVAGRPAEIAGVESMVGLFINTLPLRVQLRSADTVRDVLARLQEQQSQTMPYQHVSLSEIQRLVGVGGLFDTLLVFENYPVDETVKDIVPGLRIGAVEGRDVTHYPLTVVVIPGASLQLRLQYRPDLFDQDEAEILAKRLEWILEAAVADPDRRVEEINILSSEERRLVLEEWNKTTEDLGAHTFAGIFEEQVEHAPEATALVFGKQQLSYGELNQRANQLAHWLRSEGIGLESIIAIGMPRSVEMVVAILATLKSGAAYLPLDPDYPEERLAYMLNDARPARVLTTEKAASRLSAAGNTVLLDAPEVLLALRSQSSSNPVRQQRADHAAYVIYTSGSTGRPKGTVMTHRGLSSLAAAQIERFAITRNDRVLQLASLSFDAAVMELLMAYAAGATLVVREPGPIAGEPLAELLQQQRISHTLIPPVALASMPQWELPDLKTLIVGGDACSPELVSRWSVGRRMINAYGPTESTVACTLSEALSGGAIPPLGKPIVNTRVYVLDGSLRPMPVGSAGELYIAGDGLARGYLGQPGLTSERFVANPYGEAGSRMYRTGDLAKWRKDGVLEYLGRTDHQVKIRGFRIEVGEIEAALLKQPSVAQATVVAREDRPGEKRLAGYIIAAEGYEIDTGLLRQMLGQQLPEYMVPAALVVMEAFPQTPSGKLDRKALPAPDYSSTAEWVAPRTEQEEILCKHFAEVLGLDRVGIHDNFFSLGGDSILSVQLVSRVRNALNIDLSIRTLFDAPSVAEFARHVGGSNLATNPLEPVLALRRQGSRPAVFCVHPLGGLSWCYAGLLQRLPMEIPLYGMQGRGITEPHRIPKSMDEMVTDYVALIQEIQPQGPYHVLGWSFGGLAAYAIATRLQELGEEVGIVSILDAYPWEPERVKKLPPMDEMIGILLRELGFDAESKSANMEIAVVSALLQLDQGALAALDGKYITALVEVFKSNHMIARDFVPRPFRGDLLFFMATLERPEGSLEPAIWQQYVDGNMEICPIVCKHQLMTEAAPMAEIGSILATKLKNKLQ</sequence>
<dbReference type="Pfam" id="PF00668">
    <property type="entry name" value="Condensation"/>
    <property type="match status" value="6"/>
</dbReference>
<dbReference type="InterPro" id="IPR000873">
    <property type="entry name" value="AMP-dep_synth/lig_dom"/>
</dbReference>
<accession>G8NSW7</accession>
<dbReference type="GO" id="GO:0043041">
    <property type="term" value="P:amino acid activation for nonribosomal peptide biosynthetic process"/>
    <property type="evidence" value="ECO:0007669"/>
    <property type="project" value="TreeGrafter"/>
</dbReference>
<dbReference type="SUPFAM" id="SSF47336">
    <property type="entry name" value="ACP-like"/>
    <property type="match status" value="4"/>
</dbReference>
<keyword evidence="5" id="KW-0436">Ligase</keyword>
<dbReference type="PANTHER" id="PTHR45527:SF1">
    <property type="entry name" value="FATTY ACID SYNTHASE"/>
    <property type="match status" value="1"/>
</dbReference>
<dbReference type="GO" id="GO:0005829">
    <property type="term" value="C:cytosol"/>
    <property type="evidence" value="ECO:0007669"/>
    <property type="project" value="TreeGrafter"/>
</dbReference>
<dbReference type="KEGG" id="gma:AciX8_1980"/>
<comment type="similarity">
    <text evidence="2">Belongs to the ATP-dependent AMP-binding enzyme family.</text>
</comment>
<dbReference type="PROSITE" id="PS00455">
    <property type="entry name" value="AMP_BINDING"/>
    <property type="match status" value="4"/>
</dbReference>
<dbReference type="NCBIfam" id="TIGR01733">
    <property type="entry name" value="AA-adenyl-dom"/>
    <property type="match status" value="4"/>
</dbReference>
<dbReference type="InterPro" id="IPR010060">
    <property type="entry name" value="NRPS_synth"/>
</dbReference>
<dbReference type="PROSITE" id="PS50075">
    <property type="entry name" value="CARRIER"/>
    <property type="match status" value="4"/>
</dbReference>
<feature type="domain" description="Carrier" evidence="7">
    <location>
        <begin position="5102"/>
        <end position="5177"/>
    </location>
</feature>
<dbReference type="SMART" id="SM01294">
    <property type="entry name" value="PKS_PP_betabranch"/>
    <property type="match status" value="1"/>
</dbReference>
<dbReference type="FunFam" id="3.40.50.980:FF:000002">
    <property type="entry name" value="Enterobactin synthetase component F"/>
    <property type="match status" value="1"/>
</dbReference>
<evidence type="ECO:0000256" key="4">
    <source>
        <dbReference type="ARBA" id="ARBA00022553"/>
    </source>
</evidence>
<keyword evidence="3" id="KW-0596">Phosphopantetheine</keyword>
<name>G8NSW7_GRAMM</name>
<feature type="domain" description="Carrier" evidence="7">
    <location>
        <begin position="973"/>
        <end position="1047"/>
    </location>
</feature>
<dbReference type="STRING" id="682795.AciX8_1980"/>
<organism evidence="8 9">
    <name type="scientific">Granulicella mallensis (strain ATCC BAA-1857 / DSM 23137 / MP5ACTX8)</name>
    <dbReference type="NCBI Taxonomy" id="682795"/>
    <lineage>
        <taxon>Bacteria</taxon>
        <taxon>Pseudomonadati</taxon>
        <taxon>Acidobacteriota</taxon>
        <taxon>Terriglobia</taxon>
        <taxon>Terriglobales</taxon>
        <taxon>Acidobacteriaceae</taxon>
        <taxon>Granulicella</taxon>
    </lineage>
</organism>
<dbReference type="FunFam" id="3.40.50.12780:FF:000012">
    <property type="entry name" value="Non-ribosomal peptide synthetase"/>
    <property type="match status" value="4"/>
</dbReference>
<dbReference type="InterPro" id="IPR001242">
    <property type="entry name" value="Condensation_dom"/>
</dbReference>
<dbReference type="InterPro" id="IPR036736">
    <property type="entry name" value="ACP-like_sf"/>
</dbReference>
<dbReference type="InterPro" id="IPR029058">
    <property type="entry name" value="AB_hydrolase_fold"/>
</dbReference>
<protein>
    <submittedName>
        <fullName evidence="8">Amino acid adenylation domain protein</fullName>
        <ecNumber evidence="8">5.1.1.13</ecNumber>
    </submittedName>
</protein>
<evidence type="ECO:0000313" key="9">
    <source>
        <dbReference type="Proteomes" id="UP000007113"/>
    </source>
</evidence>
<dbReference type="Pfam" id="PF00975">
    <property type="entry name" value="Thioesterase"/>
    <property type="match status" value="1"/>
</dbReference>
<dbReference type="GO" id="GO:0031177">
    <property type="term" value="F:phosphopantetheine binding"/>
    <property type="evidence" value="ECO:0007669"/>
    <property type="project" value="InterPro"/>
</dbReference>
<evidence type="ECO:0000256" key="3">
    <source>
        <dbReference type="ARBA" id="ARBA00022450"/>
    </source>
</evidence>
<dbReference type="FunFam" id="3.30.559.10:FF:000012">
    <property type="entry name" value="Non-ribosomal peptide synthetase"/>
    <property type="match status" value="1"/>
</dbReference>
<dbReference type="PROSITE" id="PS00012">
    <property type="entry name" value="PHOSPHOPANTETHEINE"/>
    <property type="match status" value="3"/>
</dbReference>
<dbReference type="NCBIfam" id="NF003417">
    <property type="entry name" value="PRK04813.1"/>
    <property type="match status" value="4"/>
</dbReference>
<evidence type="ECO:0000256" key="6">
    <source>
        <dbReference type="ARBA" id="ARBA00022737"/>
    </source>
</evidence>
<dbReference type="FunFam" id="1.10.1200.10:FF:000016">
    <property type="entry name" value="Non-ribosomal peptide synthase"/>
    <property type="match status" value="1"/>
</dbReference>
<keyword evidence="6" id="KW-0677">Repeat</keyword>
<dbReference type="Gene3D" id="3.40.50.980">
    <property type="match status" value="8"/>
</dbReference>
<dbReference type="Pfam" id="PF00550">
    <property type="entry name" value="PP-binding"/>
    <property type="match status" value="4"/>
</dbReference>
<feature type="domain" description="Carrier" evidence="7">
    <location>
        <begin position="3597"/>
        <end position="3674"/>
    </location>
</feature>
<comment type="cofactor">
    <cofactor evidence="1">
        <name>pantetheine 4'-phosphate</name>
        <dbReference type="ChEBI" id="CHEBI:47942"/>
    </cofactor>
</comment>
<dbReference type="Gene3D" id="2.30.38.10">
    <property type="entry name" value="Luciferase, Domain 3"/>
    <property type="match status" value="4"/>
</dbReference>
<dbReference type="NCBIfam" id="TIGR01720">
    <property type="entry name" value="NRPS-para261"/>
    <property type="match status" value="2"/>
</dbReference>
<dbReference type="HOGENOM" id="CLU_000022_0_10_0"/>
<dbReference type="InterPro" id="IPR020806">
    <property type="entry name" value="PKS_PP-bd"/>
</dbReference>
<dbReference type="EC" id="5.1.1.13" evidence="8"/>
<evidence type="ECO:0000256" key="2">
    <source>
        <dbReference type="ARBA" id="ARBA00006432"/>
    </source>
</evidence>
<dbReference type="PANTHER" id="PTHR45527">
    <property type="entry name" value="NONRIBOSOMAL PEPTIDE SYNTHETASE"/>
    <property type="match status" value="1"/>
</dbReference>
<dbReference type="FunFam" id="3.30.300.30:FF:000010">
    <property type="entry name" value="Enterobactin synthetase component F"/>
    <property type="match status" value="4"/>
</dbReference>
<dbReference type="CDD" id="cd19543">
    <property type="entry name" value="DCL_NRPS"/>
    <property type="match status" value="2"/>
</dbReference>
<dbReference type="FunFam" id="1.10.1200.10:FF:000005">
    <property type="entry name" value="Nonribosomal peptide synthetase 1"/>
    <property type="match status" value="3"/>
</dbReference>
<reference evidence="8 9" key="1">
    <citation type="submission" date="2011-11" db="EMBL/GenBank/DDBJ databases">
        <title>Complete sequence of Granulicella mallensis MP5ACTX8.</title>
        <authorList>
            <consortium name="US DOE Joint Genome Institute"/>
            <person name="Lucas S."/>
            <person name="Copeland A."/>
            <person name="Lapidus A."/>
            <person name="Cheng J.-F."/>
            <person name="Goodwin L."/>
            <person name="Pitluck S."/>
            <person name="Peters L."/>
            <person name="Lu M."/>
            <person name="Detter J.C."/>
            <person name="Han C."/>
            <person name="Tapia R."/>
            <person name="Land M."/>
            <person name="Hauser L."/>
            <person name="Kyrpides N."/>
            <person name="Ivanova N."/>
            <person name="Mikhailova N."/>
            <person name="Pagani I."/>
            <person name="Rawat S."/>
            <person name="Mannisto M."/>
            <person name="Haggblom M."/>
            <person name="Woyke T."/>
        </authorList>
    </citation>
    <scope>NUCLEOTIDE SEQUENCE [LARGE SCALE GENOMIC DNA]</scope>
    <source>
        <strain evidence="9">ATCC BAA-1857 / DSM 23137 / MP5ACTX8</strain>
    </source>
</reference>
<dbReference type="InterPro" id="IPR020845">
    <property type="entry name" value="AMP-binding_CS"/>
</dbReference>
<dbReference type="Proteomes" id="UP000007113">
    <property type="component" value="Chromosome"/>
</dbReference>
<dbReference type="Gene3D" id="3.40.50.1820">
    <property type="entry name" value="alpha/beta hydrolase"/>
    <property type="match status" value="1"/>
</dbReference>
<dbReference type="NCBIfam" id="NF004282">
    <property type="entry name" value="PRK05691.1"/>
    <property type="match status" value="5"/>
</dbReference>
<gene>
    <name evidence="8" type="ordered locus">AciX8_1980</name>
</gene>
<dbReference type="GO" id="GO:0072330">
    <property type="term" value="P:monocarboxylic acid biosynthetic process"/>
    <property type="evidence" value="ECO:0007669"/>
    <property type="project" value="UniProtKB-ARBA"/>
</dbReference>
<dbReference type="InterPro" id="IPR001031">
    <property type="entry name" value="Thioesterase"/>
</dbReference>
<dbReference type="InterPro" id="IPR009081">
    <property type="entry name" value="PP-bd_ACP"/>
</dbReference>
<dbReference type="GO" id="GO:0047689">
    <property type="term" value="F:aspartate racemase activity"/>
    <property type="evidence" value="ECO:0007669"/>
    <property type="project" value="UniProtKB-EC"/>
</dbReference>
<dbReference type="Gene3D" id="3.30.300.30">
    <property type="match status" value="4"/>
</dbReference>
<dbReference type="SUPFAM" id="SSF52777">
    <property type="entry name" value="CoA-dependent acyltransferases"/>
    <property type="match status" value="12"/>
</dbReference>
<dbReference type="GO" id="GO:0044550">
    <property type="term" value="P:secondary metabolite biosynthetic process"/>
    <property type="evidence" value="ECO:0007669"/>
    <property type="project" value="UniProtKB-ARBA"/>
</dbReference>
<dbReference type="Gene3D" id="3.30.559.10">
    <property type="entry name" value="Chloramphenicol acetyltransferase-like domain"/>
    <property type="match status" value="6"/>
</dbReference>
<dbReference type="InterPro" id="IPR023213">
    <property type="entry name" value="CAT-like_dom_sf"/>
</dbReference>
<evidence type="ECO:0000256" key="1">
    <source>
        <dbReference type="ARBA" id="ARBA00001957"/>
    </source>
</evidence>
<keyword evidence="9" id="KW-1185">Reference proteome</keyword>
<dbReference type="Gene3D" id="1.10.1200.10">
    <property type="entry name" value="ACP-like"/>
    <property type="match status" value="3"/>
</dbReference>
<dbReference type="InterPro" id="IPR006162">
    <property type="entry name" value="Ppantetheine_attach_site"/>
</dbReference>
<feature type="domain" description="Carrier" evidence="7">
    <location>
        <begin position="2545"/>
        <end position="2620"/>
    </location>
</feature>
<dbReference type="eggNOG" id="COG1020">
    <property type="taxonomic scope" value="Bacteria"/>
</dbReference>
<dbReference type="CDD" id="cd17652">
    <property type="entry name" value="A_NRPS_CmdD_like"/>
    <property type="match status" value="2"/>
</dbReference>
<dbReference type="CDD" id="cd19540">
    <property type="entry name" value="LCL_NRPS-like"/>
    <property type="match status" value="1"/>
</dbReference>
<dbReference type="InterPro" id="IPR045851">
    <property type="entry name" value="AMP-bd_C_sf"/>
</dbReference>
<dbReference type="InterPro" id="IPR025110">
    <property type="entry name" value="AMP-bd_C"/>
</dbReference>
<proteinExistence type="inferred from homology"/>